<dbReference type="PANTHER" id="PTHR11592">
    <property type="entry name" value="GLUTATHIONE PEROXIDASE"/>
    <property type="match status" value="1"/>
</dbReference>
<evidence type="ECO:0000256" key="3">
    <source>
        <dbReference type="ARBA" id="ARBA00023002"/>
    </source>
</evidence>
<dbReference type="PROSITE" id="PS51352">
    <property type="entry name" value="THIOREDOXIN_2"/>
    <property type="match status" value="1"/>
</dbReference>
<protein>
    <recommendedName>
        <fullName evidence="4">Glutathione peroxidase</fullName>
    </recommendedName>
</protein>
<dbReference type="PANTHER" id="PTHR11592:SF78">
    <property type="entry name" value="GLUTATHIONE PEROXIDASE"/>
    <property type="match status" value="1"/>
</dbReference>
<sequence length="165" mass="19264">MSTKTIYDFKALEFSGNYKSLSDFQGKVLLIVNTASGCYFRKQFKTLEKLYQQYKDQGFEILAFPSNDFANQEPRTGLNLETYCRIQEGITFPVFKRIHIKGEFVDPLYKFLSDKDENGVVNSVPLWNFHKYLIDRDGKVVDFYYSFTSPLSSTIIRQIESLLQK</sequence>
<keyword evidence="2 4" id="KW-0575">Peroxidase</keyword>
<name>A0ABR7YF87_9SPHI</name>
<accession>A0ABR7YF87</accession>
<evidence type="ECO:0000313" key="6">
    <source>
        <dbReference type="EMBL" id="MBD1429959.1"/>
    </source>
</evidence>
<dbReference type="InterPro" id="IPR013766">
    <property type="entry name" value="Thioredoxin_domain"/>
</dbReference>
<dbReference type="Gene3D" id="3.40.30.10">
    <property type="entry name" value="Glutaredoxin"/>
    <property type="match status" value="1"/>
</dbReference>
<keyword evidence="7" id="KW-1185">Reference proteome</keyword>
<dbReference type="Proteomes" id="UP000651271">
    <property type="component" value="Unassembled WGS sequence"/>
</dbReference>
<dbReference type="PROSITE" id="PS51355">
    <property type="entry name" value="GLUTATHIONE_PEROXID_3"/>
    <property type="match status" value="1"/>
</dbReference>
<dbReference type="SUPFAM" id="SSF52833">
    <property type="entry name" value="Thioredoxin-like"/>
    <property type="match status" value="1"/>
</dbReference>
<proteinExistence type="inferred from homology"/>
<comment type="similarity">
    <text evidence="1 4">Belongs to the glutathione peroxidase family.</text>
</comment>
<comment type="caution">
    <text evidence="6">The sequence shown here is derived from an EMBL/GenBank/DDBJ whole genome shotgun (WGS) entry which is preliminary data.</text>
</comment>
<dbReference type="PIRSF" id="PIRSF000303">
    <property type="entry name" value="Glutathion_perox"/>
    <property type="match status" value="1"/>
</dbReference>
<dbReference type="Pfam" id="PF00255">
    <property type="entry name" value="GSHPx"/>
    <property type="match status" value="1"/>
</dbReference>
<dbReference type="RefSeq" id="WP_165292569.1">
    <property type="nucleotide sequence ID" value="NZ_JACOIJ010000018.1"/>
</dbReference>
<gene>
    <name evidence="6" type="ORF">H8B04_10305</name>
</gene>
<dbReference type="EMBL" id="JACOIJ010000018">
    <property type="protein sequence ID" value="MBD1429959.1"/>
    <property type="molecule type" value="Genomic_DNA"/>
</dbReference>
<keyword evidence="3 4" id="KW-0560">Oxidoreductase</keyword>
<dbReference type="InterPro" id="IPR036249">
    <property type="entry name" value="Thioredoxin-like_sf"/>
</dbReference>
<dbReference type="InterPro" id="IPR000889">
    <property type="entry name" value="Glutathione_peroxidase"/>
</dbReference>
<evidence type="ECO:0000259" key="5">
    <source>
        <dbReference type="PROSITE" id="PS51352"/>
    </source>
</evidence>
<evidence type="ECO:0000313" key="7">
    <source>
        <dbReference type="Proteomes" id="UP000651271"/>
    </source>
</evidence>
<feature type="domain" description="Thioredoxin" evidence="5">
    <location>
        <begin position="1"/>
        <end position="164"/>
    </location>
</feature>
<dbReference type="PRINTS" id="PR01011">
    <property type="entry name" value="GLUTPROXDASE"/>
</dbReference>
<evidence type="ECO:0000256" key="4">
    <source>
        <dbReference type="RuleBase" id="RU000499"/>
    </source>
</evidence>
<dbReference type="GO" id="GO:0004601">
    <property type="term" value="F:peroxidase activity"/>
    <property type="evidence" value="ECO:0007669"/>
    <property type="project" value="UniProtKB-KW"/>
</dbReference>
<reference evidence="6 7" key="1">
    <citation type="submission" date="2020-08" db="EMBL/GenBank/DDBJ databases">
        <title>Sphingobacterium sp. DN04309 isolated from aquaculture water.</title>
        <authorList>
            <person name="Zhang M."/>
        </authorList>
    </citation>
    <scope>NUCLEOTIDE SEQUENCE [LARGE SCALE GENOMIC DNA]</scope>
    <source>
        <strain evidence="6 7">DN04309</strain>
    </source>
</reference>
<organism evidence="6 7">
    <name type="scientific">Sphingobacterium litopenaei</name>
    <dbReference type="NCBI Taxonomy" id="2763500"/>
    <lineage>
        <taxon>Bacteria</taxon>
        <taxon>Pseudomonadati</taxon>
        <taxon>Bacteroidota</taxon>
        <taxon>Sphingobacteriia</taxon>
        <taxon>Sphingobacteriales</taxon>
        <taxon>Sphingobacteriaceae</taxon>
        <taxon>Sphingobacterium</taxon>
    </lineage>
</organism>
<evidence type="ECO:0000256" key="1">
    <source>
        <dbReference type="ARBA" id="ARBA00006926"/>
    </source>
</evidence>
<dbReference type="CDD" id="cd00340">
    <property type="entry name" value="GSH_Peroxidase"/>
    <property type="match status" value="1"/>
</dbReference>
<evidence type="ECO:0000256" key="2">
    <source>
        <dbReference type="ARBA" id="ARBA00022559"/>
    </source>
</evidence>